<keyword evidence="3 4" id="KW-0274">FAD</keyword>
<comment type="similarity">
    <text evidence="1">Belongs to the class-I pyridine nucleotide-disulfide oxidoreductase family.</text>
</comment>
<dbReference type="Pfam" id="PF02852">
    <property type="entry name" value="Pyr_redox_dim"/>
    <property type="match status" value="1"/>
</dbReference>
<dbReference type="AlphaFoldDB" id="S7VDD8"/>
<organism evidence="8 9">
    <name type="scientific">Desulfococcus multivorans DSM 2059</name>
    <dbReference type="NCBI Taxonomy" id="1121405"/>
    <lineage>
        <taxon>Bacteria</taxon>
        <taxon>Pseudomonadati</taxon>
        <taxon>Thermodesulfobacteriota</taxon>
        <taxon>Desulfobacteria</taxon>
        <taxon>Desulfobacterales</taxon>
        <taxon>Desulfococcaceae</taxon>
        <taxon>Desulfococcus</taxon>
    </lineage>
</organism>
<dbReference type="InterPro" id="IPR001100">
    <property type="entry name" value="Pyr_nuc-diS_OxRdtase"/>
</dbReference>
<dbReference type="GO" id="GO:0000166">
    <property type="term" value="F:nucleotide binding"/>
    <property type="evidence" value="ECO:0007669"/>
    <property type="project" value="UniProtKB-KW"/>
</dbReference>
<dbReference type="InterPro" id="IPR004099">
    <property type="entry name" value="Pyr_nucl-diS_OxRdtase_dimer"/>
</dbReference>
<dbReference type="SUPFAM" id="SSF55424">
    <property type="entry name" value="FAD/NAD-linked reductases, dimerisation (C-terminal) domain"/>
    <property type="match status" value="1"/>
</dbReference>
<feature type="disulfide bond" description="Redox-active" evidence="5">
    <location>
        <begin position="43"/>
        <end position="48"/>
    </location>
</feature>
<dbReference type="STRING" id="897.B2D07_07375"/>
<dbReference type="InterPro" id="IPR023753">
    <property type="entry name" value="FAD/NAD-binding_dom"/>
</dbReference>
<feature type="domain" description="Pyridine nucleotide-disulphide oxidoreductase dimerisation" evidence="6">
    <location>
        <begin position="343"/>
        <end position="441"/>
    </location>
</feature>
<dbReference type="Pfam" id="PF07992">
    <property type="entry name" value="Pyr_redox_2"/>
    <property type="match status" value="1"/>
</dbReference>
<dbReference type="PRINTS" id="PR00368">
    <property type="entry name" value="FADPNR"/>
</dbReference>
<reference evidence="8 9" key="1">
    <citation type="journal article" date="2013" name="Genome Announc.">
        <title>Draft genome sequences for three mercury-methylating, sulfate-reducing bacteria.</title>
        <authorList>
            <person name="Brown S.D."/>
            <person name="Hurt R.A.Jr."/>
            <person name="Gilmour C.C."/>
            <person name="Elias D.A."/>
        </authorList>
    </citation>
    <scope>NUCLEOTIDE SEQUENCE [LARGE SCALE GENOMIC DNA]</scope>
    <source>
        <strain evidence="8 9">DSM 2059</strain>
    </source>
</reference>
<evidence type="ECO:0000256" key="3">
    <source>
        <dbReference type="ARBA" id="ARBA00022827"/>
    </source>
</evidence>
<name>S7VDD8_DESML</name>
<protein>
    <submittedName>
        <fullName evidence="8">Pyridine nucleotide-disulfide oxidoreductase, FAD/NAD(P)-binding domain containing protein</fullName>
    </submittedName>
</protein>
<dbReference type="PIRSF" id="PIRSF000350">
    <property type="entry name" value="Mercury_reductase_MerA"/>
    <property type="match status" value="1"/>
</dbReference>
<gene>
    <name evidence="8" type="ORF">dsmv_1609</name>
</gene>
<evidence type="ECO:0000313" key="8">
    <source>
        <dbReference type="EMBL" id="EPR42483.1"/>
    </source>
</evidence>
<evidence type="ECO:0000256" key="1">
    <source>
        <dbReference type="ARBA" id="ARBA00007532"/>
    </source>
</evidence>
<dbReference type="OrthoDB" id="9786429at2"/>
<feature type="binding site" evidence="4">
    <location>
        <position position="303"/>
    </location>
    <ligand>
        <name>FAD</name>
        <dbReference type="ChEBI" id="CHEBI:57692"/>
    </ligand>
</feature>
<dbReference type="SUPFAM" id="SSF51905">
    <property type="entry name" value="FAD/NAD(P)-binding domain"/>
    <property type="match status" value="1"/>
</dbReference>
<feature type="binding site" evidence="4">
    <location>
        <begin position="173"/>
        <end position="180"/>
    </location>
    <ligand>
        <name>NAD(+)</name>
        <dbReference type="ChEBI" id="CHEBI:57540"/>
    </ligand>
</feature>
<evidence type="ECO:0000256" key="4">
    <source>
        <dbReference type="PIRSR" id="PIRSR000350-3"/>
    </source>
</evidence>
<keyword evidence="2" id="KW-0285">Flavoprotein</keyword>
<keyword evidence="9" id="KW-1185">Reference proteome</keyword>
<keyword evidence="4" id="KW-0547">Nucleotide-binding</keyword>
<proteinExistence type="inferred from homology"/>
<evidence type="ECO:0000259" key="6">
    <source>
        <dbReference type="Pfam" id="PF02852"/>
    </source>
</evidence>
<dbReference type="PRINTS" id="PR00411">
    <property type="entry name" value="PNDRDTASEI"/>
</dbReference>
<comment type="cofactor">
    <cofactor evidence="4">
        <name>FAD</name>
        <dbReference type="ChEBI" id="CHEBI:57692"/>
    </cofactor>
    <text evidence="4">Binds 1 FAD per subunit.</text>
</comment>
<feature type="binding site" evidence="4">
    <location>
        <position position="199"/>
    </location>
    <ligand>
        <name>NAD(+)</name>
        <dbReference type="ChEBI" id="CHEBI:57540"/>
    </ligand>
</feature>
<dbReference type="Gene3D" id="3.30.390.30">
    <property type="match status" value="1"/>
</dbReference>
<dbReference type="PANTHER" id="PTHR43014">
    <property type="entry name" value="MERCURIC REDUCTASE"/>
    <property type="match status" value="1"/>
</dbReference>
<feature type="binding site" evidence="4">
    <location>
        <position position="52"/>
    </location>
    <ligand>
        <name>FAD</name>
        <dbReference type="ChEBI" id="CHEBI:57692"/>
    </ligand>
</feature>
<dbReference type="InterPro" id="IPR016156">
    <property type="entry name" value="FAD/NAD-linked_Rdtase_dimer_sf"/>
</dbReference>
<dbReference type="PANTHER" id="PTHR43014:SF5">
    <property type="entry name" value="GLUTATHIONE REDUCTASE (NADPH)"/>
    <property type="match status" value="1"/>
</dbReference>
<keyword evidence="4" id="KW-0520">NAD</keyword>
<dbReference type="Gene3D" id="3.50.50.60">
    <property type="entry name" value="FAD/NAD(P)-binding domain"/>
    <property type="match status" value="2"/>
</dbReference>
<feature type="binding site" evidence="4">
    <location>
        <position position="263"/>
    </location>
    <ligand>
        <name>NAD(+)</name>
        <dbReference type="ChEBI" id="CHEBI:57540"/>
    </ligand>
</feature>
<feature type="domain" description="FAD/NAD(P)-binding" evidence="7">
    <location>
        <begin position="5"/>
        <end position="318"/>
    </location>
</feature>
<evidence type="ECO:0000256" key="5">
    <source>
        <dbReference type="PIRSR" id="PIRSR000350-4"/>
    </source>
</evidence>
<evidence type="ECO:0000256" key="2">
    <source>
        <dbReference type="ARBA" id="ARBA00022630"/>
    </source>
</evidence>
<accession>S7VDD8</accession>
<evidence type="ECO:0000313" key="9">
    <source>
        <dbReference type="Proteomes" id="UP000014977"/>
    </source>
</evidence>
<comment type="caution">
    <text evidence="8">The sequence shown here is derived from an EMBL/GenBank/DDBJ whole genome shotgun (WGS) entry which is preliminary data.</text>
</comment>
<dbReference type="RefSeq" id="WP_020875993.1">
    <property type="nucleotide sequence ID" value="NZ_ATHJ01000065.1"/>
</dbReference>
<dbReference type="GO" id="GO:0016491">
    <property type="term" value="F:oxidoreductase activity"/>
    <property type="evidence" value="ECO:0007669"/>
    <property type="project" value="InterPro"/>
</dbReference>
<sequence length="458" mass="48725">MSKRYDALVVGSGTAGQTAAYQLNRNGFSVGLVEHSDRPGGTCALSGCQAKKWFYEGTEAVARSRHLSGIGITSPAIADWSALRDAKNRFTASVPSKTVSGLKKAGIDFIPGQARFTGPQSVAVGREELTARFIVLAVGAVPMSLPIDGSDHIISSSEFMELDRLPSRIVFIGGGFISFEFAHFAARLGPSDIHCIILEVASRPLGPFDEQMVALLSAASAEAGIDIHTNVGILGIEKTDRAFRITTEGGRRFEADLVVHGAGRAPNIDALELDSAGIEATKRGITVNEKMATSNPYVYAVGDCADTLQLARVADAEAETAANNIVSLSNGDNPGAVMDYSAVPTVLFTYPQYGMVGATEDALKKEGASYEKSCEDHLDWPTYTRVGIAHAAYKVLAGEDGKILGAHILSDNAAGLINAFSLAMHNGLSAETLYRQSIMTPYPSRESDIIYMLRPLVF</sequence>
<evidence type="ECO:0000259" key="7">
    <source>
        <dbReference type="Pfam" id="PF07992"/>
    </source>
</evidence>
<dbReference type="eggNOG" id="COG1249">
    <property type="taxonomic scope" value="Bacteria"/>
</dbReference>
<dbReference type="PATRIC" id="fig|1121405.3.peg.1051"/>
<dbReference type="InterPro" id="IPR036188">
    <property type="entry name" value="FAD/NAD-bd_sf"/>
</dbReference>
<dbReference type="EMBL" id="ATHJ01000065">
    <property type="protein sequence ID" value="EPR42483.1"/>
    <property type="molecule type" value="Genomic_DNA"/>
</dbReference>
<dbReference type="Proteomes" id="UP000014977">
    <property type="component" value="Unassembled WGS sequence"/>
</dbReference>